<keyword evidence="7" id="KW-0464">Manganese</keyword>
<dbReference type="Pfam" id="PF05195">
    <property type="entry name" value="AMP_N"/>
    <property type="match status" value="1"/>
</dbReference>
<dbReference type="GO" id="GO:0030145">
    <property type="term" value="F:manganese ion binding"/>
    <property type="evidence" value="ECO:0007669"/>
    <property type="project" value="InterPro"/>
</dbReference>
<keyword evidence="6" id="KW-0378">Hydrolase</keyword>
<accession>A0A2I2KTQ2</accession>
<sequence>MRPEPDTRHRRGARRAEYSPARSPRCPPIVPADTSPGTHYPSKPGRPTVNGMSAHPDQSTPEPAAPGAPEGASAQRDQNAAAVGEADLVRTRTDVPAGVRDSGGTEVDSSPGDGGTSAGDGPEPAATSAREPGQANHDEEPHAAFRRFMATGWAPIDDALPSRDDCAPYAAKRRALLGSRFPTDALVVPSGALRVRANDTDYPFRPGSDFFWLTGCHEPDAVLVLLPNAAGEHPATLYVPGRSDRSSSAFYADRRYGELWVGPRPGVPETQAALEIECRPLTELPEMLARLAPGNTRVLRGIDPLVDRSVLRWTAGRSGDDRDQQLAQTLSELRLVKDDFEIARLDEAAAATARGFTECVAEIGHAIGLPNGERWLEGTFWRRARVDGNDVGYGSIVACGHHATTLHWVRDDGPVRPGELALLDMGVEGRSLYTADVTRTLPITGRFTDLQRQVYDVVLRAQQAGIEAVRPGASFLDPHRAAMRVIATALDDWGLLANGAQASLSEDPHAPGAGLHRRYTLHSTSHMLGLDVHDCAQARDTAYRDAALEPGMVLTVEPGLYFQPDDLTVPPELRGIGVRIEDDILVTRDGWRNMSAALPRSPEDVENWMGRHPSN</sequence>
<dbReference type="Pfam" id="PF00557">
    <property type="entry name" value="Peptidase_M24"/>
    <property type="match status" value="1"/>
</dbReference>
<dbReference type="InterPro" id="IPR036005">
    <property type="entry name" value="Creatinase/aminopeptidase-like"/>
</dbReference>
<dbReference type="PANTHER" id="PTHR43226:SF4">
    <property type="entry name" value="XAA-PRO AMINOPEPTIDASE 3"/>
    <property type="match status" value="1"/>
</dbReference>
<feature type="domain" description="Aminopeptidase P N-terminal" evidence="10">
    <location>
        <begin position="164"/>
        <end position="307"/>
    </location>
</feature>
<evidence type="ECO:0000256" key="4">
    <source>
        <dbReference type="ARBA" id="ARBA00012574"/>
    </source>
</evidence>
<dbReference type="EMBL" id="FZMO01000223">
    <property type="protein sequence ID" value="SNQ49035.1"/>
    <property type="molecule type" value="Genomic_DNA"/>
</dbReference>
<dbReference type="GO" id="GO:0005829">
    <property type="term" value="C:cytosol"/>
    <property type="evidence" value="ECO:0007669"/>
    <property type="project" value="TreeGrafter"/>
</dbReference>
<comment type="similarity">
    <text evidence="3 8">Belongs to the peptidase M24B family.</text>
</comment>
<organism evidence="11 12">
    <name type="scientific">Frankia canadensis</name>
    <dbReference type="NCBI Taxonomy" id="1836972"/>
    <lineage>
        <taxon>Bacteria</taxon>
        <taxon>Bacillati</taxon>
        <taxon>Actinomycetota</taxon>
        <taxon>Actinomycetes</taxon>
        <taxon>Frankiales</taxon>
        <taxon>Frankiaceae</taxon>
        <taxon>Frankia</taxon>
    </lineage>
</organism>
<reference evidence="11 12" key="1">
    <citation type="submission" date="2017-06" db="EMBL/GenBank/DDBJ databases">
        <authorList>
            <person name="Kim H.J."/>
            <person name="Triplett B.A."/>
        </authorList>
    </citation>
    <scope>NUCLEOTIDE SEQUENCE [LARGE SCALE GENOMIC DNA]</scope>
    <source>
        <strain evidence="11">FRACA_ARgP5</strain>
    </source>
</reference>
<dbReference type="GO" id="GO:0070006">
    <property type="term" value="F:metalloaminopeptidase activity"/>
    <property type="evidence" value="ECO:0007669"/>
    <property type="project" value="InterPro"/>
</dbReference>
<protein>
    <recommendedName>
        <fullName evidence="4">Xaa-Pro aminopeptidase</fullName>
        <ecNumber evidence="4">3.4.11.9</ecNumber>
    </recommendedName>
</protein>
<evidence type="ECO:0000256" key="6">
    <source>
        <dbReference type="ARBA" id="ARBA00022801"/>
    </source>
</evidence>
<comment type="catalytic activity">
    <reaction evidence="1">
        <text>Release of any N-terminal amino acid, including proline, that is linked to proline, even from a dipeptide or tripeptide.</text>
        <dbReference type="EC" id="3.4.11.9"/>
    </reaction>
</comment>
<dbReference type="InterPro" id="IPR000994">
    <property type="entry name" value="Pept_M24"/>
</dbReference>
<evidence type="ECO:0000256" key="8">
    <source>
        <dbReference type="RuleBase" id="RU000590"/>
    </source>
</evidence>
<dbReference type="InterPro" id="IPR052433">
    <property type="entry name" value="X-Pro_dipept-like"/>
</dbReference>
<keyword evidence="11" id="KW-0645">Protease</keyword>
<dbReference type="GO" id="GO:0006508">
    <property type="term" value="P:proteolysis"/>
    <property type="evidence" value="ECO:0007669"/>
    <property type="project" value="TreeGrafter"/>
</dbReference>
<feature type="compositionally biased region" description="Low complexity" evidence="9">
    <location>
        <begin position="61"/>
        <end position="72"/>
    </location>
</feature>
<dbReference type="InterPro" id="IPR029149">
    <property type="entry name" value="Creatin/AminoP/Spt16_N"/>
</dbReference>
<evidence type="ECO:0000313" key="12">
    <source>
        <dbReference type="Proteomes" id="UP000234331"/>
    </source>
</evidence>
<evidence type="ECO:0000256" key="2">
    <source>
        <dbReference type="ARBA" id="ARBA00001936"/>
    </source>
</evidence>
<dbReference type="InterPro" id="IPR001131">
    <property type="entry name" value="Peptidase_M24B_aminopep-P_CS"/>
</dbReference>
<dbReference type="PROSITE" id="PS00491">
    <property type="entry name" value="PROLINE_PEPTIDASE"/>
    <property type="match status" value="1"/>
</dbReference>
<dbReference type="Proteomes" id="UP000234331">
    <property type="component" value="Unassembled WGS sequence"/>
</dbReference>
<dbReference type="AlphaFoldDB" id="A0A2I2KTQ2"/>
<dbReference type="PANTHER" id="PTHR43226">
    <property type="entry name" value="XAA-PRO AMINOPEPTIDASE 3"/>
    <property type="match status" value="1"/>
</dbReference>
<dbReference type="Gene3D" id="3.90.230.10">
    <property type="entry name" value="Creatinase/methionine aminopeptidase superfamily"/>
    <property type="match status" value="1"/>
</dbReference>
<keyword evidence="11" id="KW-0031">Aminopeptidase</keyword>
<evidence type="ECO:0000256" key="7">
    <source>
        <dbReference type="ARBA" id="ARBA00023211"/>
    </source>
</evidence>
<evidence type="ECO:0000256" key="1">
    <source>
        <dbReference type="ARBA" id="ARBA00001424"/>
    </source>
</evidence>
<dbReference type="SMART" id="SM01011">
    <property type="entry name" value="AMP_N"/>
    <property type="match status" value="1"/>
</dbReference>
<evidence type="ECO:0000256" key="5">
    <source>
        <dbReference type="ARBA" id="ARBA00022723"/>
    </source>
</evidence>
<evidence type="ECO:0000313" key="11">
    <source>
        <dbReference type="EMBL" id="SNQ49035.1"/>
    </source>
</evidence>
<feature type="region of interest" description="Disordered" evidence="9">
    <location>
        <begin position="1"/>
        <end position="138"/>
    </location>
</feature>
<gene>
    <name evidence="11" type="ORF">FRACA_30037</name>
</gene>
<dbReference type="EC" id="3.4.11.9" evidence="4"/>
<dbReference type="SUPFAM" id="SSF53092">
    <property type="entry name" value="Creatinase/prolidase N-terminal domain"/>
    <property type="match status" value="1"/>
</dbReference>
<name>A0A2I2KTQ2_9ACTN</name>
<dbReference type="InterPro" id="IPR007865">
    <property type="entry name" value="Aminopep_P_N"/>
</dbReference>
<keyword evidence="12" id="KW-1185">Reference proteome</keyword>
<dbReference type="CDD" id="cd01087">
    <property type="entry name" value="Prolidase"/>
    <property type="match status" value="1"/>
</dbReference>
<proteinExistence type="inferred from homology"/>
<dbReference type="SUPFAM" id="SSF55920">
    <property type="entry name" value="Creatinase/aminopeptidase"/>
    <property type="match status" value="1"/>
</dbReference>
<comment type="cofactor">
    <cofactor evidence="2">
        <name>Mn(2+)</name>
        <dbReference type="ChEBI" id="CHEBI:29035"/>
    </cofactor>
</comment>
<evidence type="ECO:0000256" key="9">
    <source>
        <dbReference type="SAM" id="MobiDB-lite"/>
    </source>
</evidence>
<evidence type="ECO:0000256" key="3">
    <source>
        <dbReference type="ARBA" id="ARBA00008766"/>
    </source>
</evidence>
<evidence type="ECO:0000259" key="10">
    <source>
        <dbReference type="SMART" id="SM01011"/>
    </source>
</evidence>
<dbReference type="Gene3D" id="3.40.350.10">
    <property type="entry name" value="Creatinase/prolidase N-terminal domain"/>
    <property type="match status" value="1"/>
</dbReference>
<keyword evidence="5 8" id="KW-0479">Metal-binding</keyword>